<comment type="caution">
    <text evidence="2">The sequence shown here is derived from an EMBL/GenBank/DDBJ whole genome shotgun (WGS) entry which is preliminary data.</text>
</comment>
<dbReference type="Pfam" id="PF05401">
    <property type="entry name" value="NodS"/>
    <property type="match status" value="1"/>
</dbReference>
<dbReference type="Pfam" id="PF02585">
    <property type="entry name" value="PIG-L"/>
    <property type="match status" value="1"/>
</dbReference>
<dbReference type="SUPFAM" id="SSF102588">
    <property type="entry name" value="LmbE-like"/>
    <property type="match status" value="1"/>
</dbReference>
<dbReference type="GO" id="GO:0032259">
    <property type="term" value="P:methylation"/>
    <property type="evidence" value="ECO:0007669"/>
    <property type="project" value="UniProtKB-KW"/>
</dbReference>
<accession>A0A3S3P5S2</accession>
<dbReference type="SUPFAM" id="SSF53335">
    <property type="entry name" value="S-adenosyl-L-methionine-dependent methyltransferases"/>
    <property type="match status" value="1"/>
</dbReference>
<dbReference type="InterPro" id="IPR029063">
    <property type="entry name" value="SAM-dependent_MTases_sf"/>
</dbReference>
<evidence type="ECO:0000313" key="2">
    <source>
        <dbReference type="EMBL" id="RWR20298.1"/>
    </source>
</evidence>
<dbReference type="Gene3D" id="3.40.50.150">
    <property type="entry name" value="Vaccinia Virus protein VP39"/>
    <property type="match status" value="1"/>
</dbReference>
<dbReference type="AlphaFoldDB" id="A0A3S3P5S2"/>
<proteinExistence type="predicted"/>
<reference evidence="2 3" key="1">
    <citation type="journal article" date="2018" name="Front. Microbiol.">
        <title>Novel Insights Into Bacterial Dimethylsulfoniopropionate Catabolism in the East China Sea.</title>
        <authorList>
            <person name="Liu J."/>
            <person name="Liu J."/>
            <person name="Zhang S.H."/>
            <person name="Liang J."/>
            <person name="Lin H."/>
            <person name="Song D."/>
            <person name="Yang G.P."/>
            <person name="Todd J.D."/>
            <person name="Zhang X.H."/>
        </authorList>
    </citation>
    <scope>NUCLEOTIDE SEQUENCE [LARGE SCALE GENOMIC DNA]</scope>
    <source>
        <strain evidence="2 3">ZYFD042</strain>
    </source>
</reference>
<dbReference type="Proteomes" id="UP000285970">
    <property type="component" value="Unassembled WGS sequence"/>
</dbReference>
<dbReference type="GO" id="GO:0008757">
    <property type="term" value="F:S-adenosylmethionine-dependent methyltransferase activity"/>
    <property type="evidence" value="ECO:0007669"/>
    <property type="project" value="InterPro"/>
</dbReference>
<dbReference type="GO" id="GO:0009312">
    <property type="term" value="P:oligosaccharide biosynthetic process"/>
    <property type="evidence" value="ECO:0007669"/>
    <property type="project" value="InterPro"/>
</dbReference>
<dbReference type="EMBL" id="RBZY01000017">
    <property type="protein sequence ID" value="RWR20298.1"/>
    <property type="molecule type" value="Genomic_DNA"/>
</dbReference>
<dbReference type="PANTHER" id="PTHR12993">
    <property type="entry name" value="N-ACETYLGLUCOSAMINYL-PHOSPHATIDYLINOSITOL DE-N-ACETYLASE-RELATED"/>
    <property type="match status" value="1"/>
</dbReference>
<protein>
    <submittedName>
        <fullName evidence="2">Methyltransferase domain-containing protein</fullName>
    </submittedName>
</protein>
<gene>
    <name evidence="2" type="ORF">D8Y23_06315</name>
</gene>
<dbReference type="PANTHER" id="PTHR12993:SF29">
    <property type="entry name" value="BLR3841 PROTEIN"/>
    <property type="match status" value="1"/>
</dbReference>
<dbReference type="InterPro" id="IPR008715">
    <property type="entry name" value="SAM-MeTfrase_NodS-like"/>
</dbReference>
<dbReference type="CDD" id="cd02440">
    <property type="entry name" value="AdoMet_MTases"/>
    <property type="match status" value="1"/>
</dbReference>
<dbReference type="GO" id="GO:0016137">
    <property type="term" value="P:glycoside metabolic process"/>
    <property type="evidence" value="ECO:0007669"/>
    <property type="project" value="UniProtKB-ARBA"/>
</dbReference>
<keyword evidence="1" id="KW-0862">Zinc</keyword>
<dbReference type="InterPro" id="IPR003737">
    <property type="entry name" value="GlcNAc_PI_deacetylase-related"/>
</dbReference>
<dbReference type="OrthoDB" id="116799at2"/>
<name>A0A3S3P5S2_9MICO</name>
<sequence>MVSFDHRDPGTDEDTWAPALARPLPALDLDVDRVVVVAAHPDDESLGAAGLLATAAARGITIDLIVATDGEGSHPDSPTHSPATLALMRRRELIDAARIVGLTSDPLFLGLPDGGTDEHRDAIAAALRGTLDRAGADSVLVLSTWQGDGHRDHRVVGEVVEGVCAARGVRSRAFPIWLWHWGEPVDVPWRDAERLTLPPPVRDAKARALEAHASQFRPLSAAPGDEPMIHAGMRAHFERDVEVFLAPEPTTSREAARSSTGVAPDSVGQEYFDDMYARHDDPWGFDSRWYEERKRALLLAALPRRRYRSALEAGCSTGAVTAQLADRCDRVLAVDLAPAAVERAQRRLAGRDNVEVRRARLPDEWPEGEFDLVVLSEVAYYWGGDDLDRGLAASVRVLTGDGHLVACHWRHPVAEYPRSGDSVHDALAVRADLVRLARHEEEDFVLEVFGRRGARSVAAEAGLVS</sequence>
<dbReference type="InterPro" id="IPR024078">
    <property type="entry name" value="LmbE-like_dom_sf"/>
</dbReference>
<keyword evidence="2" id="KW-0489">Methyltransferase</keyword>
<keyword evidence="2" id="KW-0808">Transferase</keyword>
<dbReference type="GO" id="GO:0016811">
    <property type="term" value="F:hydrolase activity, acting on carbon-nitrogen (but not peptide) bonds, in linear amides"/>
    <property type="evidence" value="ECO:0007669"/>
    <property type="project" value="TreeGrafter"/>
</dbReference>
<dbReference type="Gene3D" id="3.40.50.10320">
    <property type="entry name" value="LmbE-like"/>
    <property type="match status" value="1"/>
</dbReference>
<organism evidence="2 3">
    <name type="scientific">Microbacterium enclense</name>
    <dbReference type="NCBI Taxonomy" id="993073"/>
    <lineage>
        <taxon>Bacteria</taxon>
        <taxon>Bacillati</taxon>
        <taxon>Actinomycetota</taxon>
        <taxon>Actinomycetes</taxon>
        <taxon>Micrococcales</taxon>
        <taxon>Microbacteriaceae</taxon>
        <taxon>Microbacterium</taxon>
    </lineage>
</organism>
<evidence type="ECO:0000256" key="1">
    <source>
        <dbReference type="ARBA" id="ARBA00022833"/>
    </source>
</evidence>
<dbReference type="RefSeq" id="WP_128217309.1">
    <property type="nucleotide sequence ID" value="NZ_RBZY01000017.1"/>
</dbReference>
<evidence type="ECO:0000313" key="3">
    <source>
        <dbReference type="Proteomes" id="UP000285970"/>
    </source>
</evidence>